<protein>
    <submittedName>
        <fullName evidence="1">Uncharacterized protein</fullName>
    </submittedName>
</protein>
<evidence type="ECO:0000313" key="2">
    <source>
        <dbReference type="Proteomes" id="UP000004099"/>
    </source>
</evidence>
<name>E7FQH3_9LACO</name>
<sequence>MNDFKKIRDVLKGISCEELIDVYNSVLKALGAKEQEYIYENSDEALDRVFKDWEPSEIMHYLDDRDWLNADYFAYDDAYGWQTLDDAKDAVEECVDIDNLAVAIGARSIHCGVPEIDRLLQEKEGEKGCASQETTGSPAQG</sequence>
<accession>E7FQH3</accession>
<organism evidence="1 2">
    <name type="scientific">Ligilactobacillus ruminis ATCC 25644</name>
    <dbReference type="NCBI Taxonomy" id="525362"/>
    <lineage>
        <taxon>Bacteria</taxon>
        <taxon>Bacillati</taxon>
        <taxon>Bacillota</taxon>
        <taxon>Bacilli</taxon>
        <taxon>Lactobacillales</taxon>
        <taxon>Lactobacillaceae</taxon>
        <taxon>Ligilactobacillus</taxon>
    </lineage>
</organism>
<comment type="caution">
    <text evidence="1">The sequence shown here is derived from an EMBL/GenBank/DDBJ whole genome shotgun (WGS) entry which is preliminary data.</text>
</comment>
<proteinExistence type="predicted"/>
<dbReference type="Proteomes" id="UP000004099">
    <property type="component" value="Unassembled WGS sequence"/>
</dbReference>
<dbReference type="AlphaFoldDB" id="E7FQH3"/>
<dbReference type="RefSeq" id="WP_003693330.1">
    <property type="nucleotide sequence ID" value="NZ_AFYE01000004.1"/>
</dbReference>
<dbReference type="HOGENOM" id="CLU_1822914_0_0_9"/>
<gene>
    <name evidence="1" type="ORF">HMPREF0542_11168</name>
</gene>
<reference evidence="1 2" key="1">
    <citation type="submission" date="2011-01" db="EMBL/GenBank/DDBJ databases">
        <authorList>
            <person name="Muzny D."/>
            <person name="Qin X."/>
            <person name="Buhay C."/>
            <person name="Dugan-Rocha S."/>
            <person name="Ding Y."/>
            <person name="Chen G."/>
            <person name="Hawes A."/>
            <person name="Holder M."/>
            <person name="Jhangiani S."/>
            <person name="Johnson A."/>
            <person name="Khan Z."/>
            <person name="Li Z."/>
            <person name="Liu W."/>
            <person name="Liu X."/>
            <person name="Perez L."/>
            <person name="Shen H."/>
            <person name="Wang Q."/>
            <person name="Watt J."/>
            <person name="Xi L."/>
            <person name="Xin Y."/>
            <person name="Zhou J."/>
            <person name="Deng J."/>
            <person name="Jiang H."/>
            <person name="Liu Y."/>
            <person name="Qu J."/>
            <person name="Song X.-Z."/>
            <person name="Zhang L."/>
            <person name="Villasana D."/>
            <person name="Johnson A."/>
            <person name="Liu J."/>
            <person name="Liyanage D."/>
            <person name="Lorensuhewa L."/>
            <person name="Robinson T."/>
            <person name="Song A."/>
            <person name="Song B.-B."/>
            <person name="Dinh H."/>
            <person name="Thornton R."/>
            <person name="Coyle M."/>
            <person name="Francisco L."/>
            <person name="Jackson L."/>
            <person name="Javaid M."/>
            <person name="Korchina V."/>
            <person name="Kovar C."/>
            <person name="Mata R."/>
            <person name="Mathew T."/>
            <person name="Ngo R."/>
            <person name="Nguyen L."/>
            <person name="Nguyen N."/>
            <person name="Okwuonu G."/>
            <person name="Ongeri F."/>
            <person name="Pham C."/>
            <person name="Simmons D."/>
            <person name="Wilczek-Boney K."/>
            <person name="Hale W."/>
            <person name="Jakkamsetti A."/>
            <person name="Pham P."/>
            <person name="Ruth R."/>
            <person name="San Lucas F."/>
            <person name="Warren J."/>
            <person name="Zhang J."/>
            <person name="Zhao Z."/>
            <person name="Zhou C."/>
            <person name="Zhu D."/>
            <person name="Lee S."/>
            <person name="Bess C."/>
            <person name="Blankenburg K."/>
            <person name="Forbes L."/>
            <person name="Fu Q."/>
            <person name="Gubbala S."/>
            <person name="Hirani K."/>
            <person name="Jayaseelan J.C."/>
            <person name="Lara F."/>
            <person name="Munidasa M."/>
            <person name="Palculict T."/>
            <person name="Patil S."/>
            <person name="Pu L.-L."/>
            <person name="Saada N."/>
            <person name="Tang L."/>
            <person name="Weissenberger G."/>
            <person name="Zhu Y."/>
            <person name="Hemphill L."/>
            <person name="Shang Y."/>
            <person name="Youmans B."/>
            <person name="Ayvaz T."/>
            <person name="Ross M."/>
            <person name="Santibanez J."/>
            <person name="Aqrawi P."/>
            <person name="Gross S."/>
            <person name="Joshi V."/>
            <person name="Fowler G."/>
            <person name="Nazareth L."/>
            <person name="Reid J."/>
            <person name="Worley K."/>
            <person name="Petrosino J."/>
            <person name="Highlander S."/>
            <person name="Gibbs R."/>
        </authorList>
    </citation>
    <scope>NUCLEOTIDE SEQUENCE [LARGE SCALE GENOMIC DNA]</scope>
    <source>
        <strain evidence="1 2">ATCC 25644</strain>
    </source>
</reference>
<dbReference type="EMBL" id="ACGS02000038">
    <property type="protein sequence ID" value="EFZ34643.1"/>
    <property type="molecule type" value="Genomic_DNA"/>
</dbReference>
<evidence type="ECO:0000313" key="1">
    <source>
        <dbReference type="EMBL" id="EFZ34643.1"/>
    </source>
</evidence>